<evidence type="ECO:0000313" key="2">
    <source>
        <dbReference type="Proteomes" id="UP000220353"/>
    </source>
</evidence>
<evidence type="ECO:0000313" key="1">
    <source>
        <dbReference type="EMBL" id="PDT43825.1"/>
    </source>
</evidence>
<accession>A0A2A6LNA4</accession>
<dbReference type="Proteomes" id="UP000220353">
    <property type="component" value="Unassembled WGS sequence"/>
</dbReference>
<dbReference type="EMBL" id="NWTC01000058">
    <property type="protein sequence ID" value="PDT43825.1"/>
    <property type="molecule type" value="Genomic_DNA"/>
</dbReference>
<reference evidence="1 2" key="1">
    <citation type="submission" date="2017-09" db="EMBL/GenBank/DDBJ databases">
        <title>Comparative genomics of rhizobia isolated from Phaseolus vulgaris in China.</title>
        <authorList>
            <person name="Tong W."/>
        </authorList>
    </citation>
    <scope>NUCLEOTIDE SEQUENCE [LARGE SCALE GENOMIC DNA]</scope>
    <source>
        <strain evidence="1 2">PCH1</strain>
    </source>
</reference>
<protein>
    <submittedName>
        <fullName evidence="1">Uncharacterized protein</fullName>
    </submittedName>
</protein>
<gene>
    <name evidence="1" type="ORF">CO661_32830</name>
</gene>
<sequence>MAELAGPLQACSAAVATVGASRQLAHLNQLRLDSRSTITTPEELIGHMGKRVMKSQRMILNCESVT</sequence>
<comment type="caution">
    <text evidence="1">The sequence shown here is derived from an EMBL/GenBank/DDBJ whole genome shotgun (WGS) entry which is preliminary data.</text>
</comment>
<dbReference type="AlphaFoldDB" id="A0A2A6LNA4"/>
<proteinExistence type="predicted"/>
<name>A0A2A6LNA4_RHIFR</name>
<organism evidence="1 2">
    <name type="scientific">Rhizobium fredii</name>
    <name type="common">Sinorhizobium fredii</name>
    <dbReference type="NCBI Taxonomy" id="380"/>
    <lineage>
        <taxon>Bacteria</taxon>
        <taxon>Pseudomonadati</taxon>
        <taxon>Pseudomonadota</taxon>
        <taxon>Alphaproteobacteria</taxon>
        <taxon>Hyphomicrobiales</taxon>
        <taxon>Rhizobiaceae</taxon>
        <taxon>Sinorhizobium/Ensifer group</taxon>
        <taxon>Sinorhizobium</taxon>
    </lineage>
</organism>